<evidence type="ECO:0000256" key="3">
    <source>
        <dbReference type="SAM" id="SignalP"/>
    </source>
</evidence>
<feature type="region of interest" description="Disordered" evidence="1">
    <location>
        <begin position="34"/>
        <end position="114"/>
    </location>
</feature>
<name>A0ABR1F064_9ASCO</name>
<dbReference type="SUPFAM" id="SSF49899">
    <property type="entry name" value="Concanavalin A-like lectins/glucanases"/>
    <property type="match status" value="1"/>
</dbReference>
<dbReference type="EMBL" id="JBBJBU010000013">
    <property type="protein sequence ID" value="KAK7203187.1"/>
    <property type="molecule type" value="Genomic_DNA"/>
</dbReference>
<dbReference type="CDD" id="cd08024">
    <property type="entry name" value="GH16_CCF"/>
    <property type="match status" value="1"/>
</dbReference>
<dbReference type="RefSeq" id="XP_064766220.1">
    <property type="nucleotide sequence ID" value="XM_064913544.1"/>
</dbReference>
<evidence type="ECO:0000313" key="6">
    <source>
        <dbReference type="Proteomes" id="UP001498771"/>
    </source>
</evidence>
<dbReference type="PROSITE" id="PS51762">
    <property type="entry name" value="GH16_2"/>
    <property type="match status" value="1"/>
</dbReference>
<keyword evidence="2" id="KW-0812">Transmembrane</keyword>
<feature type="domain" description="GH16" evidence="4">
    <location>
        <begin position="242"/>
        <end position="594"/>
    </location>
</feature>
<evidence type="ECO:0000256" key="2">
    <source>
        <dbReference type="SAM" id="Phobius"/>
    </source>
</evidence>
<feature type="chain" id="PRO_5046026656" evidence="3">
    <location>
        <begin position="26"/>
        <end position="594"/>
    </location>
</feature>
<evidence type="ECO:0000259" key="4">
    <source>
        <dbReference type="PROSITE" id="PS51762"/>
    </source>
</evidence>
<feature type="signal peptide" evidence="3">
    <location>
        <begin position="1"/>
        <end position="25"/>
    </location>
</feature>
<feature type="transmembrane region" description="Helical" evidence="2">
    <location>
        <begin position="226"/>
        <end position="246"/>
    </location>
</feature>
<dbReference type="InterPro" id="IPR050546">
    <property type="entry name" value="Glycosyl_Hydrlase_16"/>
</dbReference>
<keyword evidence="3" id="KW-0732">Signal</keyword>
<proteinExistence type="predicted"/>
<keyword evidence="6" id="KW-1185">Reference proteome</keyword>
<dbReference type="GeneID" id="90039056"/>
<gene>
    <name evidence="5" type="ORF">BZA70DRAFT_284075</name>
</gene>
<dbReference type="Pfam" id="PF00722">
    <property type="entry name" value="Glyco_hydro_16"/>
    <property type="match status" value="1"/>
</dbReference>
<feature type="region of interest" description="Disordered" evidence="1">
    <location>
        <begin position="127"/>
        <end position="168"/>
    </location>
</feature>
<reference evidence="5 6" key="1">
    <citation type="submission" date="2024-03" db="EMBL/GenBank/DDBJ databases">
        <title>Genome-scale model development and genomic sequencing of the oleaginous clade Lipomyces.</title>
        <authorList>
            <consortium name="Lawrence Berkeley National Laboratory"/>
            <person name="Czajka J.J."/>
            <person name="Han Y."/>
            <person name="Kim J."/>
            <person name="Mondo S.J."/>
            <person name="Hofstad B.A."/>
            <person name="Robles A."/>
            <person name="Haridas S."/>
            <person name="Riley R."/>
            <person name="LaButti K."/>
            <person name="Pangilinan J."/>
            <person name="Andreopoulos W."/>
            <person name="Lipzen A."/>
            <person name="Yan J."/>
            <person name="Wang M."/>
            <person name="Ng V."/>
            <person name="Grigoriev I.V."/>
            <person name="Spatafora J.W."/>
            <person name="Magnuson J.K."/>
            <person name="Baker S.E."/>
            <person name="Pomraning K.R."/>
        </authorList>
    </citation>
    <scope>NUCLEOTIDE SEQUENCE [LARGE SCALE GENOMIC DNA]</scope>
    <source>
        <strain evidence="5 6">Phaff 52-87</strain>
    </source>
</reference>
<feature type="compositionally biased region" description="Low complexity" evidence="1">
    <location>
        <begin position="129"/>
        <end position="140"/>
    </location>
</feature>
<dbReference type="PANTHER" id="PTHR10963:SF62">
    <property type="entry name" value="GLUCAN 1,3-BETA-GLUCOSIDASE"/>
    <property type="match status" value="1"/>
</dbReference>
<dbReference type="InterPro" id="IPR013320">
    <property type="entry name" value="ConA-like_dom_sf"/>
</dbReference>
<accession>A0ABR1F064</accession>
<comment type="caution">
    <text evidence="5">The sequence shown here is derived from an EMBL/GenBank/DDBJ whole genome shotgun (WGS) entry which is preliminary data.</text>
</comment>
<evidence type="ECO:0000313" key="5">
    <source>
        <dbReference type="EMBL" id="KAK7203187.1"/>
    </source>
</evidence>
<sequence length="594" mass="65720">MLYLADWRSAVVGALLLILLPDTMDRPAEDHSVPVFEPAAHDDPFRTPSTASNSGSLSSSSSEAGSVPVSLPAHSQAKGKQPTFPPGSELPSSSSSSSSFHSRPQLPRSTSLLQGLAPGSRYIVRRSSARPSPAASSAASFIKSRAHSLAEPEPISETASEHAPEPGVSQQVFVRPAAAADSDTIEEEQPRARPHRHFVSRRLPLGYEAEKPWLTNRTHAEKMPQYLIWAASALGLVIVAVLSWFGTTEVENFNYCTVLSEDFSNGLDSSVWFHELQVGGFGNNQFEWTTNSSDNAFVKDNQLHIVPTLTADYIGEKNMLNGYTVNLTTDGTCTSHTLSDCAVRSNASTDDMIPPIRSARLTTKFSANVKYGKVEIRARLPAGDWLWPALWMLPTDNVYGDWPSSGEIDIVESRGNDHTYADGGNNVMTSTLHWGPTSDTDMYYKTTGRTKLKRTTFADSFHTFGLEWNEKYISTYLDGRLRQVMYHKFKTPFWELGNFDTTYDNGTSLADPWPVTSANAPFDQDFYLILNVAVGGTNGFFQDGVGNKPWINDDRQTAMRAFWDAKDSWWPSWGDEESRALVVDHVKIYKMCDA</sequence>
<feature type="compositionally biased region" description="Low complexity" evidence="1">
    <location>
        <begin position="47"/>
        <end position="71"/>
    </location>
</feature>
<dbReference type="Proteomes" id="UP001498771">
    <property type="component" value="Unassembled WGS sequence"/>
</dbReference>
<dbReference type="PANTHER" id="PTHR10963">
    <property type="entry name" value="GLYCOSYL HYDROLASE-RELATED"/>
    <property type="match status" value="1"/>
</dbReference>
<organism evidence="5 6">
    <name type="scientific">Myxozyma melibiosi</name>
    <dbReference type="NCBI Taxonomy" id="54550"/>
    <lineage>
        <taxon>Eukaryota</taxon>
        <taxon>Fungi</taxon>
        <taxon>Dikarya</taxon>
        <taxon>Ascomycota</taxon>
        <taxon>Saccharomycotina</taxon>
        <taxon>Lipomycetes</taxon>
        <taxon>Lipomycetales</taxon>
        <taxon>Lipomycetaceae</taxon>
        <taxon>Myxozyma</taxon>
    </lineage>
</organism>
<evidence type="ECO:0000256" key="1">
    <source>
        <dbReference type="SAM" id="MobiDB-lite"/>
    </source>
</evidence>
<dbReference type="Gene3D" id="2.60.120.200">
    <property type="match status" value="1"/>
</dbReference>
<dbReference type="InterPro" id="IPR000757">
    <property type="entry name" value="Beta-glucanase-like"/>
</dbReference>
<keyword evidence="2" id="KW-0472">Membrane</keyword>
<keyword evidence="2" id="KW-1133">Transmembrane helix</keyword>
<protein>
    <submittedName>
        <fullName evidence="5">Concanavalin A-like lectin/glucanase domain-containing protein</fullName>
    </submittedName>
</protein>